<dbReference type="RefSeq" id="WP_190570259.1">
    <property type="nucleotide sequence ID" value="NZ_JACJQL010000048.1"/>
</dbReference>
<organism evidence="1 2">
    <name type="scientific">Nostoc parmelioides FACHB-3921</name>
    <dbReference type="NCBI Taxonomy" id="2692909"/>
    <lineage>
        <taxon>Bacteria</taxon>
        <taxon>Bacillati</taxon>
        <taxon>Cyanobacteriota</taxon>
        <taxon>Cyanophyceae</taxon>
        <taxon>Nostocales</taxon>
        <taxon>Nostocaceae</taxon>
        <taxon>Nostoc</taxon>
    </lineage>
</organism>
<protein>
    <submittedName>
        <fullName evidence="1">Uncharacterized protein</fullName>
    </submittedName>
</protein>
<name>A0ABR8BKP5_9NOSO</name>
<dbReference type="EMBL" id="JACJQL010000048">
    <property type="protein sequence ID" value="MBD2254269.1"/>
    <property type="molecule type" value="Genomic_DNA"/>
</dbReference>
<gene>
    <name evidence="1" type="ORF">H6G14_23790</name>
</gene>
<dbReference type="Proteomes" id="UP000621307">
    <property type="component" value="Unassembled WGS sequence"/>
</dbReference>
<evidence type="ECO:0000313" key="1">
    <source>
        <dbReference type="EMBL" id="MBD2254269.1"/>
    </source>
</evidence>
<proteinExistence type="predicted"/>
<keyword evidence="2" id="KW-1185">Reference proteome</keyword>
<comment type="caution">
    <text evidence="1">The sequence shown here is derived from an EMBL/GenBank/DDBJ whole genome shotgun (WGS) entry which is preliminary data.</text>
</comment>
<reference evidence="1 2" key="1">
    <citation type="journal article" date="2020" name="ISME J.">
        <title>Comparative genomics reveals insights into cyanobacterial evolution and habitat adaptation.</title>
        <authorList>
            <person name="Chen M.Y."/>
            <person name="Teng W.K."/>
            <person name="Zhao L."/>
            <person name="Hu C.X."/>
            <person name="Zhou Y.K."/>
            <person name="Han B.P."/>
            <person name="Song L.R."/>
            <person name="Shu W.S."/>
        </authorList>
    </citation>
    <scope>NUCLEOTIDE SEQUENCE [LARGE SCALE GENOMIC DNA]</scope>
    <source>
        <strain evidence="1 2">FACHB-3921</strain>
    </source>
</reference>
<sequence>MTNAQSKIDELFKILEPLNKTQGEHSVSVTFYLGMKRGVINFMLDWKNFIGEQEFENLDEAIKFAYSLQQKVSIIN</sequence>
<accession>A0ABR8BKP5</accession>
<evidence type="ECO:0000313" key="2">
    <source>
        <dbReference type="Proteomes" id="UP000621307"/>
    </source>
</evidence>